<feature type="compositionally biased region" description="Low complexity" evidence="2">
    <location>
        <begin position="18"/>
        <end position="34"/>
    </location>
</feature>
<evidence type="ECO:0000313" key="4">
    <source>
        <dbReference type="EMBL" id="TCD65491.1"/>
    </source>
</evidence>
<feature type="transmembrane region" description="Helical" evidence="3">
    <location>
        <begin position="837"/>
        <end position="859"/>
    </location>
</feature>
<evidence type="ECO:0000313" key="5">
    <source>
        <dbReference type="Proteomes" id="UP000292702"/>
    </source>
</evidence>
<dbReference type="STRING" id="92696.A0A4R0RBZ6"/>
<feature type="region of interest" description="Disordered" evidence="2">
    <location>
        <begin position="965"/>
        <end position="1040"/>
    </location>
</feature>
<protein>
    <recommendedName>
        <fullName evidence="6">Tcp11-domain-containing protein</fullName>
    </recommendedName>
</protein>
<feature type="region of interest" description="Disordered" evidence="2">
    <location>
        <begin position="86"/>
        <end position="111"/>
    </location>
</feature>
<keyword evidence="3" id="KW-0812">Transmembrane</keyword>
<dbReference type="Pfam" id="PF05794">
    <property type="entry name" value="Tcp11"/>
    <property type="match status" value="1"/>
</dbReference>
<accession>A0A4R0RBZ6</accession>
<evidence type="ECO:0000256" key="2">
    <source>
        <dbReference type="SAM" id="MobiDB-lite"/>
    </source>
</evidence>
<dbReference type="Proteomes" id="UP000292702">
    <property type="component" value="Unassembled WGS sequence"/>
</dbReference>
<dbReference type="EMBL" id="RWJN01000178">
    <property type="protein sequence ID" value="TCD65491.1"/>
    <property type="molecule type" value="Genomic_DNA"/>
</dbReference>
<evidence type="ECO:0000256" key="1">
    <source>
        <dbReference type="ARBA" id="ARBA00010954"/>
    </source>
</evidence>
<comment type="similarity">
    <text evidence="1">Belongs to the TCP11 family.</text>
</comment>
<feature type="region of interest" description="Disordered" evidence="2">
    <location>
        <begin position="155"/>
        <end position="187"/>
    </location>
</feature>
<comment type="caution">
    <text evidence="4">The sequence shown here is derived from an EMBL/GenBank/DDBJ whole genome shotgun (WGS) entry which is preliminary data.</text>
</comment>
<dbReference type="OrthoDB" id="276323at2759"/>
<dbReference type="PANTHER" id="PTHR12832">
    <property type="entry name" value="TESTIS-SPECIFIC PROTEIN PBS13 T-COMPLEX 11"/>
    <property type="match status" value="1"/>
</dbReference>
<feature type="region of interest" description="Disordered" evidence="2">
    <location>
        <begin position="1"/>
        <end position="49"/>
    </location>
</feature>
<feature type="compositionally biased region" description="Low complexity" evidence="2">
    <location>
        <begin position="165"/>
        <end position="186"/>
    </location>
</feature>
<gene>
    <name evidence="4" type="ORF">EIP91_002575</name>
</gene>
<dbReference type="InterPro" id="IPR008862">
    <property type="entry name" value="Tcp11"/>
</dbReference>
<dbReference type="PANTHER" id="PTHR12832:SF11">
    <property type="entry name" value="LD23868P"/>
    <property type="match status" value="1"/>
</dbReference>
<feature type="compositionally biased region" description="Low complexity" evidence="2">
    <location>
        <begin position="762"/>
        <end position="796"/>
    </location>
</feature>
<feature type="region of interest" description="Disordered" evidence="2">
    <location>
        <begin position="607"/>
        <end position="628"/>
    </location>
</feature>
<feature type="region of interest" description="Disordered" evidence="2">
    <location>
        <begin position="693"/>
        <end position="715"/>
    </location>
</feature>
<proteinExistence type="inferred from homology"/>
<feature type="region of interest" description="Disordered" evidence="2">
    <location>
        <begin position="756"/>
        <end position="800"/>
    </location>
</feature>
<evidence type="ECO:0000256" key="3">
    <source>
        <dbReference type="SAM" id="Phobius"/>
    </source>
</evidence>
<feature type="compositionally biased region" description="Polar residues" evidence="2">
    <location>
        <begin position="696"/>
        <end position="710"/>
    </location>
</feature>
<feature type="compositionally biased region" description="Pro residues" evidence="2">
    <location>
        <begin position="976"/>
        <end position="997"/>
    </location>
</feature>
<dbReference type="GO" id="GO:0010737">
    <property type="term" value="P:protein kinase A signaling"/>
    <property type="evidence" value="ECO:0007669"/>
    <property type="project" value="TreeGrafter"/>
</dbReference>
<name>A0A4R0RBZ6_9APHY</name>
<sequence length="1064" mass="115963">MDDCTHLPRKRKADADDCPCAPDSSTRAPSDAAPAPDPTFLPQAATPRMPDSVDLPAASSWNRPRHNTVPLLQWHPPSIATTHPFLPPIQGPSRPKRPRIEIPSSPRKVRRARTPFTALVPARMSRHARLGELRDTGVVSATEPRPSRTTYLSAGHLSPPHRPAHSAPSSPTIEPVSPHVPSHQPPINRETLKELDLEAILRNPQLREYFTLSRLSFFVEPVIPPGHDLLFDSGLQFRPTSSRRKRDLADNYWSAIVRELENGCTCATVDAHGRPLERVCICKSVPMPVGRSIRASTPAGTFVTVRTPSRLKPLLTELLEVLISIIQPVVPGLLGLHPGLLHPQYNQNAAHVALLRAMLDADLIQQEIDHGLFDPCGVFQTIGDIVRCYCAPMRDHAVDQMVQLAQSCSPGGEGTKADAVRAIRVCFEIMELMKLDVANHQLQTLRPYLVHSAAQFELKTFQESRQKGSLSSSSSLASSSSSPSNSPLPFSLTITREWLKSAYAQTPSPSIAVSRTVSGPKPSRHAQIQATLTRALVSLIFDPPSSVCTPLSSPSTTMTGKGEGKTERGYPETLYLDHARLGVLSRDAADFTALYMLMMLHRQLLHSGSTTSTGSSSSAKEKAKGQTRTVVVKPEELLTLKKDVWEIGPAHFGLCFRQGEFGCGGEEREREREWEKWRDEIGNAVLHLTVHATDARSASSPPSENGNALPTRTPDAGLLNLATNWVRSHLRKDSALSGLMRTRLRKKVEEVALGLVLPSPSPSSSSPSSTSTPSSTSSLSLSLKKPSPASEPAPSANVASSGLEPLMPEITHLAERLVKLVGIHMNVYGALYTQPGFTFLATLFVLIGVSCAIVLRSFYLRRQMRRRYAEAVLAGFIPPSPAMPGERRRKRKNEFGEKPRLFDVVVVPARAEGEGGGEGGGEEWEELLPVSAKAKIPKPRSIPAEPDPPPTRISAFKNTIAHTVNRIPNPLHRRPPSPPPQPLDDPNSNPDPDPPQDPLAVANDVQVSVLIAMPHPHGSGMSDWASMKGKGRAESGVWEDEQEGVPDVVIGVSQVVLKRDYTQS</sequence>
<organism evidence="4 5">
    <name type="scientific">Steccherinum ochraceum</name>
    <dbReference type="NCBI Taxonomy" id="92696"/>
    <lineage>
        <taxon>Eukaryota</taxon>
        <taxon>Fungi</taxon>
        <taxon>Dikarya</taxon>
        <taxon>Basidiomycota</taxon>
        <taxon>Agaricomycotina</taxon>
        <taxon>Agaricomycetes</taxon>
        <taxon>Polyporales</taxon>
        <taxon>Steccherinaceae</taxon>
        <taxon>Steccherinum</taxon>
    </lineage>
</organism>
<keyword evidence="5" id="KW-1185">Reference proteome</keyword>
<dbReference type="AlphaFoldDB" id="A0A4R0RBZ6"/>
<evidence type="ECO:0008006" key="6">
    <source>
        <dbReference type="Google" id="ProtNLM"/>
    </source>
</evidence>
<feature type="compositionally biased region" description="Low complexity" evidence="2">
    <location>
        <begin position="607"/>
        <end position="618"/>
    </location>
</feature>
<reference evidence="4 5" key="1">
    <citation type="submission" date="2018-11" db="EMBL/GenBank/DDBJ databases">
        <title>Genome assembly of Steccherinum ochraceum LE-BIN_3174, the white-rot fungus of the Steccherinaceae family (The Residual Polyporoid clade, Polyporales, Basidiomycota).</title>
        <authorList>
            <person name="Fedorova T.V."/>
            <person name="Glazunova O.A."/>
            <person name="Landesman E.O."/>
            <person name="Moiseenko K.V."/>
            <person name="Psurtseva N.V."/>
            <person name="Savinova O.S."/>
            <person name="Shakhova N.V."/>
            <person name="Tyazhelova T.V."/>
            <person name="Vasina D.V."/>
        </authorList>
    </citation>
    <scope>NUCLEOTIDE SEQUENCE [LARGE SCALE GENOMIC DNA]</scope>
    <source>
        <strain evidence="4 5">LE-BIN_3174</strain>
    </source>
</reference>
<keyword evidence="3" id="KW-0472">Membrane</keyword>
<keyword evidence="3" id="KW-1133">Transmembrane helix</keyword>